<organism evidence="2 3">
    <name type="scientific">Legionella clemsonensis</name>
    <dbReference type="NCBI Taxonomy" id="1867846"/>
    <lineage>
        <taxon>Bacteria</taxon>
        <taxon>Pseudomonadati</taxon>
        <taxon>Pseudomonadota</taxon>
        <taxon>Gammaproteobacteria</taxon>
        <taxon>Legionellales</taxon>
        <taxon>Legionellaceae</taxon>
        <taxon>Legionella</taxon>
    </lineage>
</organism>
<evidence type="ECO:0000256" key="1">
    <source>
        <dbReference type="SAM" id="Coils"/>
    </source>
</evidence>
<evidence type="ECO:0000313" key="2">
    <source>
        <dbReference type="EMBL" id="ASQ45791.1"/>
    </source>
</evidence>
<dbReference type="OrthoDB" id="5639097at2"/>
<name>A0A222P1V0_9GAMM</name>
<dbReference type="Proteomes" id="UP000201728">
    <property type="component" value="Chromosome"/>
</dbReference>
<dbReference type="AlphaFoldDB" id="A0A222P1V0"/>
<evidence type="ECO:0000313" key="3">
    <source>
        <dbReference type="Proteomes" id="UP000201728"/>
    </source>
</evidence>
<proteinExistence type="predicted"/>
<dbReference type="RefSeq" id="WP_094090817.1">
    <property type="nucleotide sequence ID" value="NZ_CP016397.1"/>
</dbReference>
<gene>
    <name evidence="2" type="ORF">clem_06180</name>
</gene>
<keyword evidence="1" id="KW-0175">Coiled coil</keyword>
<protein>
    <recommendedName>
        <fullName evidence="4">Chromosome partition protein Smc</fullName>
    </recommendedName>
</protein>
<evidence type="ECO:0008006" key="4">
    <source>
        <dbReference type="Google" id="ProtNLM"/>
    </source>
</evidence>
<feature type="coiled-coil region" evidence="1">
    <location>
        <begin position="24"/>
        <end position="51"/>
    </location>
</feature>
<sequence>MVSSFFDKDVHSSAYTRLLTENEKKMRRERISQAEKALQQFKQEIDERSKKLNQISYFIKAKHKLYDQLVIEFQNSPSSQLAEELATLEQAIKELDTMLEQSHPEQVIARLSSRYEELKAEFEQKKSAT</sequence>
<keyword evidence="3" id="KW-1185">Reference proteome</keyword>
<feature type="coiled-coil region" evidence="1">
    <location>
        <begin position="78"/>
        <end position="128"/>
    </location>
</feature>
<accession>A0A222P1V0</accession>
<dbReference type="EMBL" id="CP016397">
    <property type="protein sequence ID" value="ASQ45791.1"/>
    <property type="molecule type" value="Genomic_DNA"/>
</dbReference>
<dbReference type="KEGG" id="lcd:clem_06180"/>
<reference evidence="3" key="1">
    <citation type="submission" date="2016-07" db="EMBL/GenBank/DDBJ databases">
        <authorList>
            <person name="Florea S."/>
            <person name="Webb J.S."/>
            <person name="Jaromczyk J."/>
            <person name="Schardl C.L."/>
        </authorList>
    </citation>
    <scope>NUCLEOTIDE SEQUENCE [LARGE SCALE GENOMIC DNA]</scope>
    <source>
        <strain evidence="3">CDC-D5610</strain>
    </source>
</reference>